<dbReference type="Proteomes" id="UP000265798">
    <property type="component" value="Unassembled WGS sequence"/>
</dbReference>
<organism evidence="2 3">
    <name type="scientific">Leptospira stimsonii</name>
    <dbReference type="NCBI Taxonomy" id="2202203"/>
    <lineage>
        <taxon>Bacteria</taxon>
        <taxon>Pseudomonadati</taxon>
        <taxon>Spirochaetota</taxon>
        <taxon>Spirochaetia</taxon>
        <taxon>Leptospirales</taxon>
        <taxon>Leptospiraceae</taxon>
        <taxon>Leptospira</taxon>
    </lineage>
</organism>
<dbReference type="RefSeq" id="WP_118970718.1">
    <property type="nucleotide sequence ID" value="NZ_QHCT01000011.1"/>
</dbReference>
<reference evidence="3" key="1">
    <citation type="submission" date="2018-05" db="EMBL/GenBank/DDBJ databases">
        <title>Leptospira yasudae sp. nov. and Leptospira stimsonii sp. nov., two pathogenic species of the genus Leptospira isolated from environmental sources.</title>
        <authorList>
            <person name="Casanovas-Massana A."/>
            <person name="Hamond C."/>
            <person name="Santos L.A."/>
            <person name="Hacker K.P."/>
            <person name="Balassiano I."/>
            <person name="Medeiros M.A."/>
            <person name="Reis M.G."/>
            <person name="Ko A.I."/>
            <person name="Wunder E.A."/>
        </authorList>
    </citation>
    <scope>NUCLEOTIDE SEQUENCE [LARGE SCALE GENOMIC DNA]</scope>
    <source>
        <strain evidence="3">Yale</strain>
    </source>
</reference>
<dbReference type="AlphaFoldDB" id="A0A396YNK4"/>
<evidence type="ECO:0000313" key="3">
    <source>
        <dbReference type="Proteomes" id="UP000265798"/>
    </source>
</evidence>
<evidence type="ECO:0000313" key="2">
    <source>
        <dbReference type="EMBL" id="RHX84749.1"/>
    </source>
</evidence>
<proteinExistence type="predicted"/>
<sequence length="235" mass="27189">MSFNIQKGAKDMKKIIFVSFIFLITFQFCRENSAGDASSKSQNVSEISENAKKKIEILNISDKRLVGFYGLSGTEWHEIVAMESKYPYLKLAHANAEMNGKDKALFFKFYNYKEDYPEIYRIDFKEAENEAEYYAEYNGKRIYKVLFVSQFRGGTSSHIYVKFFKIDEMKLAPDLFDGLVARASKIGDPYPIHVKTYKTLIDVEMDDRIGACFEEPSPEGREWPNCKPPGYNNLK</sequence>
<accession>A0A396YNK4</accession>
<dbReference type="OrthoDB" id="340075at2"/>
<feature type="region of interest" description="Disordered" evidence="1">
    <location>
        <begin position="216"/>
        <end position="235"/>
    </location>
</feature>
<dbReference type="EMBL" id="QHCT01000011">
    <property type="protein sequence ID" value="RHX84749.1"/>
    <property type="molecule type" value="Genomic_DNA"/>
</dbReference>
<evidence type="ECO:0000256" key="1">
    <source>
        <dbReference type="SAM" id="MobiDB-lite"/>
    </source>
</evidence>
<comment type="caution">
    <text evidence="2">The sequence shown here is derived from an EMBL/GenBank/DDBJ whole genome shotgun (WGS) entry which is preliminary data.</text>
</comment>
<gene>
    <name evidence="2" type="ORF">DLM75_22310</name>
</gene>
<name>A0A396YNK4_9LEPT</name>
<protein>
    <submittedName>
        <fullName evidence="2">Uncharacterized protein</fullName>
    </submittedName>
</protein>